<evidence type="ECO:0000313" key="2">
    <source>
        <dbReference type="EMBL" id="MBO1319624.1"/>
    </source>
</evidence>
<evidence type="ECO:0008006" key="4">
    <source>
        <dbReference type="Google" id="ProtNLM"/>
    </source>
</evidence>
<feature type="repeat" description="TPR" evidence="1">
    <location>
        <begin position="508"/>
        <end position="541"/>
    </location>
</feature>
<reference evidence="2" key="1">
    <citation type="submission" date="2021-03" db="EMBL/GenBank/DDBJ databases">
        <authorList>
            <person name="Wang G."/>
        </authorList>
    </citation>
    <scope>NUCLEOTIDE SEQUENCE</scope>
    <source>
        <strain evidence="2">KCTC 12899</strain>
    </source>
</reference>
<accession>A0A8J7Q9T7</accession>
<dbReference type="InterPro" id="IPR011990">
    <property type="entry name" value="TPR-like_helical_dom_sf"/>
</dbReference>
<dbReference type="InterPro" id="IPR019734">
    <property type="entry name" value="TPR_rpt"/>
</dbReference>
<dbReference type="PROSITE" id="PS50005">
    <property type="entry name" value="TPR"/>
    <property type="match status" value="1"/>
</dbReference>
<comment type="caution">
    <text evidence="2">The sequence shown here is derived from an EMBL/GenBank/DDBJ whole genome shotgun (WGS) entry which is preliminary data.</text>
</comment>
<dbReference type="EMBL" id="JAFREP010000013">
    <property type="protein sequence ID" value="MBO1319624.1"/>
    <property type="molecule type" value="Genomic_DNA"/>
</dbReference>
<dbReference type="Proteomes" id="UP000664417">
    <property type="component" value="Unassembled WGS sequence"/>
</dbReference>
<dbReference type="SMART" id="SM00028">
    <property type="entry name" value="TPR"/>
    <property type="match status" value="2"/>
</dbReference>
<sequence length="644" mass="72359">MVPVWILLFPTLLFGQGADPNFETISKTKKPSGVKGGIYNMAKGLHVLYGTHDLANIDQLYEAVNLVHKGARKMEVASPFPKLPSNYKKDRERIKKDPFLRGVIFSNQALAEALNTQDTAQQLANLRRLFREQPDHLPTLVAITEALWATGETEAGNDFAAAIAAVVPPEAFVPSALVTAELTRKSRSFKEGRELLEKAAKLPFGQAKQVHQRLERWERERTAASTDLAALYDMHAEETLTGLAKTDPEALFYLAKIKSDQRLPLASFKLLDKAIRKKPDLYEALAYYYSVKGAELSDPYPTRIHAKRGMKKVGEHPVFLTMIARRNPQLSVEKQRQMLARAIELDATYLPAWRAWFLVHRDAAPAWRREQEQKLMAANVDSPEALQLLLEVRLKVKDFDQVDQLVVAAMALAHQTPSLLSKCLDTLPFVSDQDLKNRLTLAAVHQAVTFAGKFQHFKAAEFVAKAARHQKERPRLSLLAANYYYRGGFRGDSVAHYEAALAALGESAALYELIGDGYFDQDKMTKSIKAYNQALSLDETRPLPPMKIKEADKRINQKVRQGIADALTFLSFAGGAMHGHFAVPMRHKRYNSPAVAKADSLDEYRESRGAYGVSETEPMLMPLYNQILDWEAAYNVEPVEQNRF</sequence>
<dbReference type="AlphaFoldDB" id="A0A8J7Q9T7"/>
<evidence type="ECO:0000256" key="1">
    <source>
        <dbReference type="PROSITE-ProRule" id="PRU00339"/>
    </source>
</evidence>
<proteinExistence type="predicted"/>
<dbReference type="Gene3D" id="1.25.40.10">
    <property type="entry name" value="Tetratricopeptide repeat domain"/>
    <property type="match status" value="1"/>
</dbReference>
<keyword evidence="1" id="KW-0802">TPR repeat</keyword>
<keyword evidence="3" id="KW-1185">Reference proteome</keyword>
<dbReference type="RefSeq" id="WP_207859530.1">
    <property type="nucleotide sequence ID" value="NZ_JAFREP010000013.1"/>
</dbReference>
<dbReference type="SUPFAM" id="SSF48452">
    <property type="entry name" value="TPR-like"/>
    <property type="match status" value="1"/>
</dbReference>
<evidence type="ECO:0000313" key="3">
    <source>
        <dbReference type="Proteomes" id="UP000664417"/>
    </source>
</evidence>
<gene>
    <name evidence="2" type="ORF">J3U88_14200</name>
</gene>
<organism evidence="2 3">
    <name type="scientific">Acanthopleuribacter pedis</name>
    <dbReference type="NCBI Taxonomy" id="442870"/>
    <lineage>
        <taxon>Bacteria</taxon>
        <taxon>Pseudomonadati</taxon>
        <taxon>Acidobacteriota</taxon>
        <taxon>Holophagae</taxon>
        <taxon>Acanthopleuribacterales</taxon>
        <taxon>Acanthopleuribacteraceae</taxon>
        <taxon>Acanthopleuribacter</taxon>
    </lineage>
</organism>
<name>A0A8J7Q9T7_9BACT</name>
<protein>
    <recommendedName>
        <fullName evidence="4">Tetratricopeptide repeat protein</fullName>
    </recommendedName>
</protein>